<dbReference type="SUPFAM" id="SSF53955">
    <property type="entry name" value="Lysozyme-like"/>
    <property type="match status" value="1"/>
</dbReference>
<feature type="compositionally biased region" description="Basic and acidic residues" evidence="1">
    <location>
        <begin position="130"/>
        <end position="148"/>
    </location>
</feature>
<dbReference type="Proteomes" id="UP000824220">
    <property type="component" value="Unassembled WGS sequence"/>
</dbReference>
<evidence type="ECO:0000256" key="1">
    <source>
        <dbReference type="SAM" id="MobiDB-lite"/>
    </source>
</evidence>
<dbReference type="AlphaFoldDB" id="A0A9D2KIN9"/>
<comment type="caution">
    <text evidence="2">The sequence shown here is derived from an EMBL/GenBank/DDBJ whole genome shotgun (WGS) entry which is preliminary data.</text>
</comment>
<evidence type="ECO:0000313" key="2">
    <source>
        <dbReference type="EMBL" id="HJA04922.1"/>
    </source>
</evidence>
<name>A0A9D2KIN9_9MICO</name>
<gene>
    <name evidence="2" type="ORF">H9800_08690</name>
</gene>
<protein>
    <submittedName>
        <fullName evidence="2">Phospholipase</fullName>
    </submittedName>
</protein>
<evidence type="ECO:0000313" key="3">
    <source>
        <dbReference type="Proteomes" id="UP000824220"/>
    </source>
</evidence>
<proteinExistence type="predicted"/>
<feature type="region of interest" description="Disordered" evidence="1">
    <location>
        <begin position="130"/>
        <end position="149"/>
    </location>
</feature>
<sequence length="264" mass="28089">MRRLRQERERRRGRIGVIAAAAVGLVAIGGGTAAFATDPPAAREASQVQLATGDTANRAQSALDAANALLERADADAVDTSALTGYVDYLEGYEQLPAAVADDVTEKTDAEIASVSDDVTAYEKEQAEQAAREKEQAEQAAREKREAEEAAAAAAEAQAAANTVEGAKSTARDLMASTYGWGDDQFACLDSLWTKESGWNYQASNPSSGAYGIPQSLPGSKMSTVADDWETNATTQITWGLDYISRAYGMPCSAWGHSQAMNWY</sequence>
<reference evidence="2" key="2">
    <citation type="submission" date="2021-04" db="EMBL/GenBank/DDBJ databases">
        <authorList>
            <person name="Gilroy R."/>
        </authorList>
    </citation>
    <scope>NUCLEOTIDE SEQUENCE</scope>
    <source>
        <strain evidence="2">ChiHjej8B7-3636</strain>
    </source>
</reference>
<dbReference type="EMBL" id="DXAM01000123">
    <property type="protein sequence ID" value="HJA04922.1"/>
    <property type="molecule type" value="Genomic_DNA"/>
</dbReference>
<accession>A0A9D2KIN9</accession>
<dbReference type="InterPro" id="IPR023346">
    <property type="entry name" value="Lysozyme-like_dom_sf"/>
</dbReference>
<organism evidence="2 3">
    <name type="scientific">Candidatus Microbacterium stercoravium</name>
    <dbReference type="NCBI Taxonomy" id="2838697"/>
    <lineage>
        <taxon>Bacteria</taxon>
        <taxon>Bacillati</taxon>
        <taxon>Actinomycetota</taxon>
        <taxon>Actinomycetes</taxon>
        <taxon>Micrococcales</taxon>
        <taxon>Microbacteriaceae</taxon>
        <taxon>Microbacterium</taxon>
    </lineage>
</organism>
<reference evidence="2" key="1">
    <citation type="journal article" date="2021" name="PeerJ">
        <title>Extensive microbial diversity within the chicken gut microbiome revealed by metagenomics and culture.</title>
        <authorList>
            <person name="Gilroy R."/>
            <person name="Ravi A."/>
            <person name="Getino M."/>
            <person name="Pursley I."/>
            <person name="Horton D.L."/>
            <person name="Alikhan N.F."/>
            <person name="Baker D."/>
            <person name="Gharbi K."/>
            <person name="Hall N."/>
            <person name="Watson M."/>
            <person name="Adriaenssens E.M."/>
            <person name="Foster-Nyarko E."/>
            <person name="Jarju S."/>
            <person name="Secka A."/>
            <person name="Antonio M."/>
            <person name="Oren A."/>
            <person name="Chaudhuri R.R."/>
            <person name="La Ragione R."/>
            <person name="Hildebrand F."/>
            <person name="Pallen M.J."/>
        </authorList>
    </citation>
    <scope>NUCLEOTIDE SEQUENCE</scope>
    <source>
        <strain evidence="2">ChiHjej8B7-3636</strain>
    </source>
</reference>